<dbReference type="PANTHER" id="PTHR23236">
    <property type="entry name" value="EUKARYOTIC TRANSLATION INITIATION FACTOR 4B/4H"/>
    <property type="match status" value="1"/>
</dbReference>
<dbReference type="InterPro" id="IPR035979">
    <property type="entry name" value="RBD_domain_sf"/>
</dbReference>
<accession>A0A8B8IYJ4</accession>
<reference evidence="6" key="2">
    <citation type="submission" date="2025-08" db="UniProtKB">
        <authorList>
            <consortium name="RefSeq"/>
        </authorList>
    </citation>
    <scope>IDENTIFICATION</scope>
    <source>
        <tissue evidence="6">Young leaves</tissue>
    </source>
</reference>
<evidence type="ECO:0000256" key="1">
    <source>
        <dbReference type="ARBA" id="ARBA00022884"/>
    </source>
</evidence>
<feature type="region of interest" description="Disordered" evidence="3">
    <location>
        <begin position="34"/>
        <end position="56"/>
    </location>
</feature>
<dbReference type="PROSITE" id="PS50102">
    <property type="entry name" value="RRM"/>
    <property type="match status" value="1"/>
</dbReference>
<dbReference type="Gene3D" id="3.30.70.330">
    <property type="match status" value="1"/>
</dbReference>
<dbReference type="Pfam" id="PF00076">
    <property type="entry name" value="RRM_1"/>
    <property type="match status" value="1"/>
</dbReference>
<reference evidence="5" key="1">
    <citation type="journal article" date="2019" name="Nat. Commun.">
        <title>Genome-wide association mapping of date palm fruit traits.</title>
        <authorList>
            <person name="Hazzouri K.M."/>
            <person name="Gros-Balthazard M."/>
            <person name="Flowers J.M."/>
            <person name="Copetti D."/>
            <person name="Lemansour A."/>
            <person name="Lebrun M."/>
            <person name="Masmoudi K."/>
            <person name="Ferrand S."/>
            <person name="Dhar M.I."/>
            <person name="Fresquez Z.A."/>
            <person name="Rosas U."/>
            <person name="Zhang J."/>
            <person name="Talag J."/>
            <person name="Lee S."/>
            <person name="Kudrna D."/>
            <person name="Powell R.F."/>
            <person name="Leitch I.J."/>
            <person name="Krueger R.R."/>
            <person name="Wing R.A."/>
            <person name="Amiri K.M.A."/>
            <person name="Purugganan M.D."/>
        </authorList>
    </citation>
    <scope>NUCLEOTIDE SEQUENCE [LARGE SCALE GENOMIC DNA]</scope>
    <source>
        <strain evidence="5">cv. Khalas</strain>
    </source>
</reference>
<evidence type="ECO:0000256" key="3">
    <source>
        <dbReference type="SAM" id="MobiDB-lite"/>
    </source>
</evidence>
<evidence type="ECO:0000259" key="4">
    <source>
        <dbReference type="PROSITE" id="PS50102"/>
    </source>
</evidence>
<dbReference type="KEGG" id="pda:103723539"/>
<keyword evidence="5" id="KW-1185">Reference proteome</keyword>
<dbReference type="InterPro" id="IPR000504">
    <property type="entry name" value="RRM_dom"/>
</dbReference>
<dbReference type="SMART" id="SM00360">
    <property type="entry name" value="RRM"/>
    <property type="match status" value="1"/>
</dbReference>
<feature type="compositionally biased region" description="Polar residues" evidence="3">
    <location>
        <begin position="34"/>
        <end position="43"/>
    </location>
</feature>
<proteinExistence type="predicted"/>
<evidence type="ECO:0000313" key="5">
    <source>
        <dbReference type="Proteomes" id="UP000228380"/>
    </source>
</evidence>
<sequence>MEVIDIKLEEVGDDPRPLSHRRRPYTRSLGITTNDFTNSTWQQNEEDSSGASIGLPEKEEIDSRSIFVGNVDYACNPEEIQQHFQSCGTVNRVTILSDIFGQPKGYAYVEFAEVDAVQNALLLNETELHGRPLRVLPKRTNIPGMKQNWGPFGYGKIPRFRRAMRYRPYY</sequence>
<keyword evidence="1 2" id="KW-0694">RNA-binding</keyword>
<dbReference type="SUPFAM" id="SSF54928">
    <property type="entry name" value="RNA-binding domain, RBD"/>
    <property type="match status" value="1"/>
</dbReference>
<dbReference type="CDD" id="cd12306">
    <property type="entry name" value="RRM_II_PABPs"/>
    <property type="match status" value="1"/>
</dbReference>
<dbReference type="Proteomes" id="UP000228380">
    <property type="component" value="Chromosome 17"/>
</dbReference>
<protein>
    <submittedName>
        <fullName evidence="6">Polyadenylate-binding protein 1-like isoform X2</fullName>
    </submittedName>
</protein>
<name>A0A8B8IYJ4_PHODC</name>
<dbReference type="RefSeq" id="XP_026655939.1">
    <property type="nucleotide sequence ID" value="XM_026800138.2"/>
</dbReference>
<dbReference type="GO" id="GO:0008143">
    <property type="term" value="F:poly(A) binding"/>
    <property type="evidence" value="ECO:0007669"/>
    <property type="project" value="TreeGrafter"/>
</dbReference>
<dbReference type="InterPro" id="IPR012677">
    <property type="entry name" value="Nucleotide-bd_a/b_plait_sf"/>
</dbReference>
<organism evidence="5 6">
    <name type="scientific">Phoenix dactylifera</name>
    <name type="common">Date palm</name>
    <dbReference type="NCBI Taxonomy" id="42345"/>
    <lineage>
        <taxon>Eukaryota</taxon>
        <taxon>Viridiplantae</taxon>
        <taxon>Streptophyta</taxon>
        <taxon>Embryophyta</taxon>
        <taxon>Tracheophyta</taxon>
        <taxon>Spermatophyta</taxon>
        <taxon>Magnoliopsida</taxon>
        <taxon>Liliopsida</taxon>
        <taxon>Arecaceae</taxon>
        <taxon>Coryphoideae</taxon>
        <taxon>Phoeniceae</taxon>
        <taxon>Phoenix</taxon>
    </lineage>
</organism>
<evidence type="ECO:0000313" key="6">
    <source>
        <dbReference type="RefSeq" id="XP_026655939.1"/>
    </source>
</evidence>
<gene>
    <name evidence="6" type="primary">LOC103723539</name>
</gene>
<dbReference type="GeneID" id="103723539"/>
<evidence type="ECO:0000256" key="2">
    <source>
        <dbReference type="PROSITE-ProRule" id="PRU00176"/>
    </source>
</evidence>
<dbReference type="AlphaFoldDB" id="A0A8B8IYJ4"/>
<feature type="domain" description="RRM" evidence="4">
    <location>
        <begin position="64"/>
        <end position="140"/>
    </location>
</feature>
<dbReference type="PANTHER" id="PTHR23236:SF22">
    <property type="entry name" value="OS02G0757900 PROTEIN"/>
    <property type="match status" value="1"/>
</dbReference>